<keyword evidence="3" id="KW-1185">Reference proteome</keyword>
<protein>
    <recommendedName>
        <fullName evidence="4">DUF2894 domain-containing protein</fullName>
    </recommendedName>
</protein>
<sequence length="206" mass="21661">MSAQPPAMELDLDALHAELAPAPAAHRARLLGLAQRAAAAPAGSTLQAWLVRRLTALRQMPPPVPVAAVPPVVPVPTARAHPLAALRAALPQRDPAAEPLVLQTDRRRWTRLRLAQRLQAPAPPAADAPQLGPLHAQVLVPAALAELAALSPEYLARLLAQWDQLAALGSDIAPEAPRAPKAARSPTRKPAASSPSSSKPTRKPTR</sequence>
<name>A0A931IVK3_9BURK</name>
<feature type="compositionally biased region" description="Low complexity" evidence="1">
    <location>
        <begin position="179"/>
        <end position="199"/>
    </location>
</feature>
<dbReference type="EMBL" id="JAEDAL010000001">
    <property type="protein sequence ID" value="MBH9551789.1"/>
    <property type="molecule type" value="Genomic_DNA"/>
</dbReference>
<dbReference type="Proteomes" id="UP000620139">
    <property type="component" value="Unassembled WGS sequence"/>
</dbReference>
<evidence type="ECO:0008006" key="4">
    <source>
        <dbReference type="Google" id="ProtNLM"/>
    </source>
</evidence>
<dbReference type="RefSeq" id="WP_198099387.1">
    <property type="nucleotide sequence ID" value="NZ_JAEDAL010000001.1"/>
</dbReference>
<evidence type="ECO:0000313" key="3">
    <source>
        <dbReference type="Proteomes" id="UP000620139"/>
    </source>
</evidence>
<dbReference type="AlphaFoldDB" id="A0A931IVK3"/>
<evidence type="ECO:0000313" key="2">
    <source>
        <dbReference type="EMBL" id="MBH9551789.1"/>
    </source>
</evidence>
<proteinExistence type="predicted"/>
<accession>A0A931IVK3</accession>
<organism evidence="2 3">
    <name type="scientific">Inhella gelatinilytica</name>
    <dbReference type="NCBI Taxonomy" id="2795030"/>
    <lineage>
        <taxon>Bacteria</taxon>
        <taxon>Pseudomonadati</taxon>
        <taxon>Pseudomonadota</taxon>
        <taxon>Betaproteobacteria</taxon>
        <taxon>Burkholderiales</taxon>
        <taxon>Sphaerotilaceae</taxon>
        <taxon>Inhella</taxon>
    </lineage>
</organism>
<feature type="region of interest" description="Disordered" evidence="1">
    <location>
        <begin position="173"/>
        <end position="206"/>
    </location>
</feature>
<reference evidence="2" key="1">
    <citation type="submission" date="2020-12" db="EMBL/GenBank/DDBJ databases">
        <title>The genome sequence of Inhella sp. 4Y17.</title>
        <authorList>
            <person name="Liu Y."/>
        </authorList>
    </citation>
    <scope>NUCLEOTIDE SEQUENCE</scope>
    <source>
        <strain evidence="2">4Y10</strain>
    </source>
</reference>
<evidence type="ECO:0000256" key="1">
    <source>
        <dbReference type="SAM" id="MobiDB-lite"/>
    </source>
</evidence>
<comment type="caution">
    <text evidence="2">The sequence shown here is derived from an EMBL/GenBank/DDBJ whole genome shotgun (WGS) entry which is preliminary data.</text>
</comment>
<gene>
    <name evidence="2" type="ORF">I7X43_02905</name>
</gene>